<dbReference type="PANTHER" id="PTHR42964">
    <property type="entry name" value="ENOYL-COA HYDRATASE"/>
    <property type="match status" value="1"/>
</dbReference>
<evidence type="ECO:0000256" key="2">
    <source>
        <dbReference type="RuleBase" id="RU003707"/>
    </source>
</evidence>
<dbReference type="Proteomes" id="UP000436468">
    <property type="component" value="Unassembled WGS sequence"/>
</dbReference>
<dbReference type="CDD" id="cd06558">
    <property type="entry name" value="crotonase-like"/>
    <property type="match status" value="1"/>
</dbReference>
<reference evidence="3 4" key="1">
    <citation type="submission" date="2019-12" db="EMBL/GenBank/DDBJ databases">
        <title>Draft genome sequences Bradyrhizobium cajani AMBPC1010, Bradyrhizobium pachyrhizi AMBPC1040 and Bradyrhizobium yuanmingense ALSPC3051, three plant growth promoting strains isolated from nodules of Cajanus cajan L. in Dominican Republic.</title>
        <authorList>
            <person name="Flores-Felix J.D."/>
            <person name="Araujo J."/>
            <person name="Diaz-Alcantara C."/>
            <person name="Gonzalez-Andres F."/>
            <person name="Velazquez E."/>
        </authorList>
    </citation>
    <scope>NUCLEOTIDE SEQUENCE [LARGE SCALE GENOMIC DNA]</scope>
    <source>
        <strain evidence="3 4">1040</strain>
    </source>
</reference>
<dbReference type="Pfam" id="PF00378">
    <property type="entry name" value="ECH_1"/>
    <property type="match status" value="1"/>
</dbReference>
<evidence type="ECO:0000313" key="4">
    <source>
        <dbReference type="Proteomes" id="UP000436468"/>
    </source>
</evidence>
<proteinExistence type="inferred from homology"/>
<dbReference type="PANTHER" id="PTHR42964:SF1">
    <property type="entry name" value="POLYKETIDE BIOSYNTHESIS ENOYL-COA HYDRATASE PKSH-RELATED"/>
    <property type="match status" value="1"/>
</dbReference>
<comment type="similarity">
    <text evidence="1 2">Belongs to the enoyl-CoA hydratase/isomerase family.</text>
</comment>
<sequence>MTIASSPIELVVADRIGTIWLNRPERGNGIELGLATALRTAAFDLEGDASVKVVVIRGRGANFSVGGDLRTFSAAGATFPRLAMDIITAFHDALLSLRRSGKVAIAAVHGACAGGAMSLALACDFVLAAETAHFSVAYRRLGVPADGAMSHSLTRLAGPRRALELMLLSDRISANEALSRGLITRVCPEQELEAELTRMTRALADNSPATSRAVKALVWSADTATFDEQLSAELASFVDCASSADFREGLKAFIERRPPIFGGE</sequence>
<dbReference type="EMBL" id="WQNF01000003">
    <property type="protein sequence ID" value="MVT64546.1"/>
    <property type="molecule type" value="Genomic_DNA"/>
</dbReference>
<dbReference type="InterPro" id="IPR029045">
    <property type="entry name" value="ClpP/crotonase-like_dom_sf"/>
</dbReference>
<dbReference type="InterPro" id="IPR018376">
    <property type="entry name" value="Enoyl-CoA_hyd/isom_CS"/>
</dbReference>
<dbReference type="Gene3D" id="3.90.226.10">
    <property type="entry name" value="2-enoyl-CoA Hydratase, Chain A, domain 1"/>
    <property type="match status" value="1"/>
</dbReference>
<gene>
    <name evidence="3" type="ORF">GPL21_05390</name>
</gene>
<dbReference type="AlphaFoldDB" id="A0A844SG90"/>
<accession>A0A844SG90</accession>
<dbReference type="InterPro" id="IPR001753">
    <property type="entry name" value="Enoyl-CoA_hydra/iso"/>
</dbReference>
<keyword evidence="4" id="KW-1185">Reference proteome</keyword>
<dbReference type="PROSITE" id="PS00166">
    <property type="entry name" value="ENOYL_COA_HYDRATASE"/>
    <property type="match status" value="1"/>
</dbReference>
<dbReference type="SUPFAM" id="SSF52096">
    <property type="entry name" value="ClpP/crotonase"/>
    <property type="match status" value="1"/>
</dbReference>
<comment type="caution">
    <text evidence="3">The sequence shown here is derived from an EMBL/GenBank/DDBJ whole genome shotgun (WGS) entry which is preliminary data.</text>
</comment>
<dbReference type="GO" id="GO:0003824">
    <property type="term" value="F:catalytic activity"/>
    <property type="evidence" value="ECO:0007669"/>
    <property type="project" value="InterPro"/>
</dbReference>
<evidence type="ECO:0000313" key="3">
    <source>
        <dbReference type="EMBL" id="MVT64546.1"/>
    </source>
</evidence>
<protein>
    <submittedName>
        <fullName evidence="3">Enoyl-CoA hydratase</fullName>
    </submittedName>
</protein>
<dbReference type="InterPro" id="IPR051683">
    <property type="entry name" value="Enoyl-CoA_Hydratase/Isomerase"/>
</dbReference>
<organism evidence="3 4">
    <name type="scientific">Bradyrhizobium pachyrhizi</name>
    <dbReference type="NCBI Taxonomy" id="280333"/>
    <lineage>
        <taxon>Bacteria</taxon>
        <taxon>Pseudomonadati</taxon>
        <taxon>Pseudomonadota</taxon>
        <taxon>Alphaproteobacteria</taxon>
        <taxon>Hyphomicrobiales</taxon>
        <taxon>Nitrobacteraceae</taxon>
        <taxon>Bradyrhizobium</taxon>
    </lineage>
</organism>
<evidence type="ECO:0000256" key="1">
    <source>
        <dbReference type="ARBA" id="ARBA00005254"/>
    </source>
</evidence>
<dbReference type="RefSeq" id="WP_157341569.1">
    <property type="nucleotide sequence ID" value="NZ_CP176492.1"/>
</dbReference>
<name>A0A844SG90_9BRAD</name>